<proteinExistence type="predicted"/>
<name>A0A1H7QLL1_9FLAO</name>
<dbReference type="InterPro" id="IPR015946">
    <property type="entry name" value="KH_dom-like_a/b"/>
</dbReference>
<dbReference type="SUPFAM" id="SSF82784">
    <property type="entry name" value="OsmC-like"/>
    <property type="match status" value="1"/>
</dbReference>
<sequence length="186" mass="21670">MNMNYNFIFMAIIVHRHLLLLKQEIWLRSFMKEHNYEVRTEWTGNEGNGTRDYKSYNRNHKIISNGKYGEIKGSSDPSFLGDRTRYNPEDLFLSSLSACHMLWYLHLCSVHKIIVTEYVDHATGVMEETDNGSGKFTRVTLHPKVVITNLNRITKANQLHEEANKMCFIANSCNFKIEHKPNTSVE</sequence>
<evidence type="ECO:0000313" key="2">
    <source>
        <dbReference type="Proteomes" id="UP000198990"/>
    </source>
</evidence>
<reference evidence="2" key="1">
    <citation type="submission" date="2016-10" db="EMBL/GenBank/DDBJ databases">
        <authorList>
            <person name="Varghese N."/>
            <person name="Submissions S."/>
        </authorList>
    </citation>
    <scope>NUCLEOTIDE SEQUENCE [LARGE SCALE GENOMIC DNA]</scope>
    <source>
        <strain evidence="2">DSM 16471</strain>
    </source>
</reference>
<dbReference type="InterPro" id="IPR003718">
    <property type="entry name" value="OsmC/Ohr_fam"/>
</dbReference>
<dbReference type="AlphaFoldDB" id="A0A1H7QLL1"/>
<keyword evidence="2" id="KW-1185">Reference proteome</keyword>
<protein>
    <submittedName>
        <fullName evidence="1">Organic hydroperoxide reductase OsmC/OhrA</fullName>
    </submittedName>
</protein>
<dbReference type="InterPro" id="IPR052707">
    <property type="entry name" value="OsmC_Ohr_Peroxiredoxin"/>
</dbReference>
<accession>A0A1H7QLL1</accession>
<dbReference type="Pfam" id="PF02566">
    <property type="entry name" value="OsmC"/>
    <property type="match status" value="1"/>
</dbReference>
<dbReference type="EMBL" id="FNZN01000004">
    <property type="protein sequence ID" value="SEL48980.1"/>
    <property type="molecule type" value="Genomic_DNA"/>
</dbReference>
<organism evidence="1 2">
    <name type="scientific">Maribacter orientalis</name>
    <dbReference type="NCBI Taxonomy" id="228957"/>
    <lineage>
        <taxon>Bacteria</taxon>
        <taxon>Pseudomonadati</taxon>
        <taxon>Bacteroidota</taxon>
        <taxon>Flavobacteriia</taxon>
        <taxon>Flavobacteriales</taxon>
        <taxon>Flavobacteriaceae</taxon>
        <taxon>Maribacter</taxon>
    </lineage>
</organism>
<dbReference type="Proteomes" id="UP000198990">
    <property type="component" value="Unassembled WGS sequence"/>
</dbReference>
<dbReference type="PANTHER" id="PTHR42830">
    <property type="entry name" value="OSMOTICALLY INDUCIBLE FAMILY PROTEIN"/>
    <property type="match status" value="1"/>
</dbReference>
<dbReference type="PANTHER" id="PTHR42830:SF2">
    <property type="entry name" value="OSMC_OHR FAMILY PROTEIN"/>
    <property type="match status" value="1"/>
</dbReference>
<gene>
    <name evidence="1" type="ORF">SAMN04488008_10425</name>
</gene>
<dbReference type="Gene3D" id="3.30.300.20">
    <property type="match status" value="1"/>
</dbReference>
<dbReference type="InterPro" id="IPR036102">
    <property type="entry name" value="OsmC/Ohrsf"/>
</dbReference>
<evidence type="ECO:0000313" key="1">
    <source>
        <dbReference type="EMBL" id="SEL48980.1"/>
    </source>
</evidence>
<dbReference type="STRING" id="228957.SAMN04488008_10425"/>